<dbReference type="OrthoDB" id="5653336at2"/>
<dbReference type="Gene3D" id="1.25.10.10">
    <property type="entry name" value="Leucine-rich Repeat Variant"/>
    <property type="match status" value="1"/>
</dbReference>
<protein>
    <recommendedName>
        <fullName evidence="4">HEAT repeat domain-containing protein</fullName>
    </recommendedName>
</protein>
<dbReference type="EMBL" id="LN681225">
    <property type="protein sequence ID" value="CEK12217.1"/>
    <property type="molecule type" value="Genomic_DNA"/>
</dbReference>
<dbReference type="SUPFAM" id="SSF48371">
    <property type="entry name" value="ARM repeat"/>
    <property type="match status" value="1"/>
</dbReference>
<keyword evidence="1" id="KW-0732">Signal</keyword>
<dbReference type="InterPro" id="IPR016024">
    <property type="entry name" value="ARM-type_fold"/>
</dbReference>
<dbReference type="RefSeq" id="WP_147292373.1">
    <property type="nucleotide sequence ID" value="NZ_LN681225.1"/>
</dbReference>
<name>A0A0A8UYM2_LEGHA</name>
<dbReference type="InterPro" id="IPR011989">
    <property type="entry name" value="ARM-like"/>
</dbReference>
<dbReference type="HOGENOM" id="CLU_920692_0_0_6"/>
<dbReference type="STRING" id="449.LHA_3235"/>
<evidence type="ECO:0000313" key="3">
    <source>
        <dbReference type="Proteomes" id="UP000032803"/>
    </source>
</evidence>
<dbReference type="KEGG" id="lha:LHA_3235"/>
<evidence type="ECO:0000313" key="2">
    <source>
        <dbReference type="EMBL" id="CEK12217.1"/>
    </source>
</evidence>
<organism evidence="2 3">
    <name type="scientific">Legionella hackeliae</name>
    <dbReference type="NCBI Taxonomy" id="449"/>
    <lineage>
        <taxon>Bacteria</taxon>
        <taxon>Pseudomonadati</taxon>
        <taxon>Pseudomonadota</taxon>
        <taxon>Gammaproteobacteria</taxon>
        <taxon>Legionellales</taxon>
        <taxon>Legionellaceae</taxon>
        <taxon>Legionella</taxon>
    </lineage>
</organism>
<feature type="signal peptide" evidence="1">
    <location>
        <begin position="1"/>
        <end position="19"/>
    </location>
</feature>
<feature type="chain" id="PRO_5009754406" description="HEAT repeat domain-containing protein" evidence="1">
    <location>
        <begin position="20"/>
        <end position="341"/>
    </location>
</feature>
<proteinExistence type="predicted"/>
<evidence type="ECO:0008006" key="4">
    <source>
        <dbReference type="Google" id="ProtNLM"/>
    </source>
</evidence>
<gene>
    <name evidence="2" type="ORF">LHA_3235</name>
</gene>
<dbReference type="Proteomes" id="UP000032803">
    <property type="component" value="Chromosome I"/>
</dbReference>
<dbReference type="PATRIC" id="fig|449.7.peg.1759"/>
<dbReference type="Pfam" id="PF13646">
    <property type="entry name" value="HEAT_2"/>
    <property type="match status" value="1"/>
</dbReference>
<sequence length="341" mass="38940">MMKFLVFIASLVLSFHLMAGKVTDLYGDESDKGQEIIRKYAKKISEFDSFLEAYLKHPNSFDEEKLTERRNKLIEDIKKDGDYLYVKLSTTLYPQNKNKYITIDVIRKDQPERLRFASLTPTKAFKSKQDLINEMIIFEDTAMTIMFNTSSTDDPCPVYHCIHNFQHPKLKPYLAKFNNGAVKQRQLIIDTLNSDPDPQRRAAAAFLIGHFKNPKEIVALLKPHVHDKDSGVRNDCIRVIAGTMATAKITNIDVKPFLELLDSPETTDRNKALVVLLYAAESENAKQIIKQQGGKNLLAILKLKQPNNHDVAYRILQKISGKNYGETDYAAWKVWLDTTAA</sequence>
<dbReference type="AlphaFoldDB" id="A0A0A8UYM2"/>
<evidence type="ECO:0000256" key="1">
    <source>
        <dbReference type="SAM" id="SignalP"/>
    </source>
</evidence>
<reference evidence="3" key="1">
    <citation type="submission" date="2014-09" db="EMBL/GenBank/DDBJ databases">
        <authorList>
            <person name="Gomez-Valero L."/>
        </authorList>
    </citation>
    <scope>NUCLEOTIDE SEQUENCE [LARGE SCALE GENOMIC DNA]</scope>
    <source>
        <strain evidence="3">ATCC35250</strain>
    </source>
</reference>
<keyword evidence="3" id="KW-1185">Reference proteome</keyword>
<accession>A0A0A8UYM2</accession>